<protein>
    <recommendedName>
        <fullName evidence="3 9">Arginase</fullName>
        <ecNumber evidence="2 9">3.5.3.1</ecNumber>
    </recommendedName>
</protein>
<sequence length="299" mass="32166">MKHIGILGVPMDLGQGRRGVDMGPSAMRYGRLQEVLEGLGHRVHDYGDVRVPVVESLRHAQHELGGMGYLEAIRVACLDTIEALNQMPAHMFPIVLGGDHSIAMGSITGASRGERVGVIWVDAHADFNTPETSPSGNIHGMPLAHLCGLGDARLVNLGRPGAKVRPEDVVLIGIRSLDPGEVRFLHELGVTVFTMKEVDVQGIPAIARQVAEKFANFSKVHVSLDADVLDPEIAPGVGTPVPGGLTYREAHLLMELLADAQLVTSLDMVEVNPILDIANRTAKIMVELASSLLGKKIYW</sequence>
<evidence type="ECO:0000256" key="2">
    <source>
        <dbReference type="ARBA" id="ARBA00012168"/>
    </source>
</evidence>
<dbReference type="EC" id="3.5.3.1" evidence="2 9"/>
<reference evidence="13" key="1">
    <citation type="journal article" date="2020" name="mSystems">
        <title>Genome- and Community-Level Interaction Insights into Carbon Utilization and Element Cycling Functions of Hydrothermarchaeota in Hydrothermal Sediment.</title>
        <authorList>
            <person name="Zhou Z."/>
            <person name="Liu Y."/>
            <person name="Xu W."/>
            <person name="Pan J."/>
            <person name="Luo Z.H."/>
            <person name="Li M."/>
        </authorList>
    </citation>
    <scope>NUCLEOTIDE SEQUENCE [LARGE SCALE GENOMIC DNA]</scope>
    <source>
        <strain evidence="13">SpSt-524</strain>
    </source>
</reference>
<name>A0A7C3I2E6_MEIRU</name>
<dbReference type="GO" id="GO:0004053">
    <property type="term" value="F:arginase activity"/>
    <property type="evidence" value="ECO:0007669"/>
    <property type="project" value="UniProtKB-UniRule"/>
</dbReference>
<dbReference type="AlphaFoldDB" id="A0A7C3I2E6"/>
<organism evidence="13">
    <name type="scientific">Meiothermus ruber</name>
    <dbReference type="NCBI Taxonomy" id="277"/>
    <lineage>
        <taxon>Bacteria</taxon>
        <taxon>Thermotogati</taxon>
        <taxon>Deinococcota</taxon>
        <taxon>Deinococci</taxon>
        <taxon>Thermales</taxon>
        <taxon>Thermaceae</taxon>
        <taxon>Meiothermus</taxon>
    </lineage>
</organism>
<dbReference type="Gene3D" id="3.40.800.10">
    <property type="entry name" value="Ureohydrolase domain"/>
    <property type="match status" value="1"/>
</dbReference>
<keyword evidence="7 10" id="KW-0464">Manganese</keyword>
<evidence type="ECO:0000256" key="5">
    <source>
        <dbReference type="ARBA" id="ARBA00022723"/>
    </source>
</evidence>
<evidence type="ECO:0000256" key="7">
    <source>
        <dbReference type="ARBA" id="ARBA00023211"/>
    </source>
</evidence>
<dbReference type="Pfam" id="PF00491">
    <property type="entry name" value="Arginase"/>
    <property type="match status" value="1"/>
</dbReference>
<evidence type="ECO:0000256" key="9">
    <source>
        <dbReference type="NCBIfam" id="TIGR01229"/>
    </source>
</evidence>
<dbReference type="PRINTS" id="PR00116">
    <property type="entry name" value="ARGINASE"/>
</dbReference>
<gene>
    <name evidence="13" type="primary">rocF</name>
    <name evidence="13" type="ORF">ENS82_02445</name>
</gene>
<dbReference type="PANTHER" id="PTHR43782:SF3">
    <property type="entry name" value="ARGINASE"/>
    <property type="match status" value="1"/>
</dbReference>
<comment type="similarity">
    <text evidence="11 12">Belongs to the arginase family.</text>
</comment>
<dbReference type="PIRSF" id="PIRSF036979">
    <property type="entry name" value="Arginase"/>
    <property type="match status" value="1"/>
</dbReference>
<evidence type="ECO:0000313" key="13">
    <source>
        <dbReference type="EMBL" id="HFG19564.1"/>
    </source>
</evidence>
<keyword evidence="6 12" id="KW-0378">Hydrolase</keyword>
<evidence type="ECO:0000256" key="8">
    <source>
        <dbReference type="ARBA" id="ARBA00047391"/>
    </source>
</evidence>
<keyword evidence="4 12" id="KW-0056">Arginine metabolism</keyword>
<dbReference type="SUPFAM" id="SSF52768">
    <property type="entry name" value="Arginase/deacetylase"/>
    <property type="match status" value="1"/>
</dbReference>
<dbReference type="GO" id="GO:0030145">
    <property type="term" value="F:manganese ion binding"/>
    <property type="evidence" value="ECO:0007669"/>
    <property type="project" value="TreeGrafter"/>
</dbReference>
<dbReference type="FunFam" id="3.40.800.10:FF:000012">
    <property type="entry name" value="Arginase"/>
    <property type="match status" value="1"/>
</dbReference>
<feature type="binding site" evidence="10">
    <location>
        <position position="124"/>
    </location>
    <ligand>
        <name>Mn(2+)</name>
        <dbReference type="ChEBI" id="CHEBI:29035"/>
        <label>2</label>
    </ligand>
</feature>
<comment type="catalytic activity">
    <reaction evidence="8 12">
        <text>L-arginine + H2O = urea + L-ornithine</text>
        <dbReference type="Rhea" id="RHEA:20569"/>
        <dbReference type="ChEBI" id="CHEBI:15377"/>
        <dbReference type="ChEBI" id="CHEBI:16199"/>
        <dbReference type="ChEBI" id="CHEBI:32682"/>
        <dbReference type="ChEBI" id="CHEBI:46911"/>
        <dbReference type="EC" id="3.5.3.1"/>
    </reaction>
</comment>
<dbReference type="EMBL" id="DSWI01000009">
    <property type="protein sequence ID" value="HFG19564.1"/>
    <property type="molecule type" value="Genomic_DNA"/>
</dbReference>
<keyword evidence="5 10" id="KW-0479">Metal-binding</keyword>
<dbReference type="RefSeq" id="WP_409654552.1">
    <property type="nucleotide sequence ID" value="NZ_JBKBUW010000005.1"/>
</dbReference>
<dbReference type="InterPro" id="IPR023696">
    <property type="entry name" value="Ureohydrolase_dom_sf"/>
</dbReference>
<dbReference type="GO" id="GO:0006525">
    <property type="term" value="P:arginine metabolic process"/>
    <property type="evidence" value="ECO:0007669"/>
    <property type="project" value="UniProtKB-KW"/>
</dbReference>
<evidence type="ECO:0000256" key="10">
    <source>
        <dbReference type="PIRSR" id="PIRSR036979-1"/>
    </source>
</evidence>
<dbReference type="GO" id="GO:0005737">
    <property type="term" value="C:cytoplasm"/>
    <property type="evidence" value="ECO:0007669"/>
    <property type="project" value="TreeGrafter"/>
</dbReference>
<evidence type="ECO:0000256" key="4">
    <source>
        <dbReference type="ARBA" id="ARBA00022503"/>
    </source>
</evidence>
<dbReference type="InterPro" id="IPR006035">
    <property type="entry name" value="Ureohydrolase"/>
</dbReference>
<dbReference type="InterPro" id="IPR014033">
    <property type="entry name" value="Arginase"/>
</dbReference>
<dbReference type="CDD" id="cd09989">
    <property type="entry name" value="Arginase"/>
    <property type="match status" value="1"/>
</dbReference>
<evidence type="ECO:0000256" key="6">
    <source>
        <dbReference type="ARBA" id="ARBA00022801"/>
    </source>
</evidence>
<feature type="binding site" evidence="10">
    <location>
        <position position="122"/>
    </location>
    <ligand>
        <name>Mn(2+)</name>
        <dbReference type="ChEBI" id="CHEBI:29035"/>
        <label>1</label>
    </ligand>
</feature>
<comment type="cofactor">
    <cofactor evidence="10 12">
        <name>Mn(2+)</name>
        <dbReference type="ChEBI" id="CHEBI:29035"/>
    </cofactor>
    <text evidence="10 12">Binds 2 manganese ions per subunit.</text>
</comment>
<dbReference type="NCBIfam" id="TIGR01229">
    <property type="entry name" value="rocF_arginase"/>
    <property type="match status" value="1"/>
</dbReference>
<proteinExistence type="inferred from homology"/>
<evidence type="ECO:0000256" key="1">
    <source>
        <dbReference type="ARBA" id="ARBA00005098"/>
    </source>
</evidence>
<dbReference type="PROSITE" id="PS51409">
    <property type="entry name" value="ARGINASE_2"/>
    <property type="match status" value="1"/>
</dbReference>
<comment type="caution">
    <text evidence="13">The sequence shown here is derived from an EMBL/GenBank/DDBJ whole genome shotgun (WGS) entry which is preliminary data.</text>
</comment>
<feature type="binding site" evidence="10">
    <location>
        <position position="225"/>
    </location>
    <ligand>
        <name>Mn(2+)</name>
        <dbReference type="ChEBI" id="CHEBI:29035"/>
        <label>1</label>
    </ligand>
</feature>
<evidence type="ECO:0000256" key="11">
    <source>
        <dbReference type="PROSITE-ProRule" id="PRU00742"/>
    </source>
</evidence>
<dbReference type="PANTHER" id="PTHR43782">
    <property type="entry name" value="ARGINASE"/>
    <property type="match status" value="1"/>
</dbReference>
<feature type="binding site" evidence="10">
    <location>
        <position position="126"/>
    </location>
    <ligand>
        <name>Mn(2+)</name>
        <dbReference type="ChEBI" id="CHEBI:29035"/>
        <label>2</label>
    </ligand>
</feature>
<evidence type="ECO:0000256" key="3">
    <source>
        <dbReference type="ARBA" id="ARBA00018123"/>
    </source>
</evidence>
<feature type="binding site" evidence="10">
    <location>
        <position position="227"/>
    </location>
    <ligand>
        <name>Mn(2+)</name>
        <dbReference type="ChEBI" id="CHEBI:29035"/>
        <label>1</label>
    </ligand>
</feature>
<feature type="binding site" evidence="10">
    <location>
        <position position="100"/>
    </location>
    <ligand>
        <name>Mn(2+)</name>
        <dbReference type="ChEBI" id="CHEBI:29035"/>
        <label>1</label>
    </ligand>
</feature>
<evidence type="ECO:0000256" key="12">
    <source>
        <dbReference type="RuleBase" id="RU361159"/>
    </source>
</evidence>
<comment type="pathway">
    <text evidence="1">Nitrogen metabolism; urea cycle; L-ornithine and urea from L-arginine: step 1/1.</text>
</comment>
<accession>A0A7C3I2E6</accession>